<dbReference type="RefSeq" id="WP_164042491.1">
    <property type="nucleotide sequence ID" value="NZ_JAAGNZ010000002.1"/>
</dbReference>
<comment type="caution">
    <text evidence="2">The sequence shown here is derived from an EMBL/GenBank/DDBJ whole genome shotgun (WGS) entry which is preliminary data.</text>
</comment>
<evidence type="ECO:0000313" key="2">
    <source>
        <dbReference type="EMBL" id="NEU69802.1"/>
    </source>
</evidence>
<dbReference type="Gene3D" id="1.20.120.450">
    <property type="entry name" value="dinb family like domain"/>
    <property type="match status" value="1"/>
</dbReference>
<evidence type="ECO:0000259" key="1">
    <source>
        <dbReference type="Pfam" id="PF12867"/>
    </source>
</evidence>
<evidence type="ECO:0000313" key="3">
    <source>
        <dbReference type="Proteomes" id="UP000477386"/>
    </source>
</evidence>
<dbReference type="AlphaFoldDB" id="A0A6M0IPD6"/>
<name>A0A6M0IPD6_9BACT</name>
<dbReference type="InterPro" id="IPR034660">
    <property type="entry name" value="DinB/YfiT-like"/>
</dbReference>
<dbReference type="Proteomes" id="UP000477386">
    <property type="component" value="Unassembled WGS sequence"/>
</dbReference>
<reference evidence="2 3" key="1">
    <citation type="submission" date="2020-02" db="EMBL/GenBank/DDBJ databases">
        <title>Draft genome sequence of two Spirosoma agri KCTC 52727 and Spirosoma terrae KCTC 52035.</title>
        <authorList>
            <person name="Rojas J."/>
            <person name="Ambika Manirajan B."/>
            <person name="Ratering S."/>
            <person name="Suarez C."/>
            <person name="Schnell S."/>
        </authorList>
    </citation>
    <scope>NUCLEOTIDE SEQUENCE [LARGE SCALE GENOMIC DNA]</scope>
    <source>
        <strain evidence="2 3">KCTC 52727</strain>
    </source>
</reference>
<dbReference type="EMBL" id="JAAGNZ010000002">
    <property type="protein sequence ID" value="NEU69802.1"/>
    <property type="molecule type" value="Genomic_DNA"/>
</dbReference>
<dbReference type="Pfam" id="PF12867">
    <property type="entry name" value="DinB_2"/>
    <property type="match status" value="1"/>
</dbReference>
<organism evidence="2 3">
    <name type="scientific">Spirosoma agri</name>
    <dbReference type="NCBI Taxonomy" id="1987381"/>
    <lineage>
        <taxon>Bacteria</taxon>
        <taxon>Pseudomonadati</taxon>
        <taxon>Bacteroidota</taxon>
        <taxon>Cytophagia</taxon>
        <taxon>Cytophagales</taxon>
        <taxon>Cytophagaceae</taxon>
        <taxon>Spirosoma</taxon>
    </lineage>
</organism>
<dbReference type="InterPro" id="IPR024775">
    <property type="entry name" value="DinB-like"/>
</dbReference>
<gene>
    <name evidence="2" type="ORF">GK091_23175</name>
</gene>
<sequence length="167" mass="19026">MKQALLTRLATQPDALTHLLFGLTEDQIRQRPQSGKWSIFENLAHLGRYQEIFTDRIQQINTEDAPVFSRYVADSDSGFMGWTQLSFDTLIERLRGERAALNAFLSILHEEQLTNIGIHPVYGPMTIEGWVEFFLLHEAHHFFTILQVGGPLRTSDQPMGLYPLAVG</sequence>
<protein>
    <submittedName>
        <fullName evidence="2">DinB family protein</fullName>
    </submittedName>
</protein>
<proteinExistence type="predicted"/>
<accession>A0A6M0IPD6</accession>
<dbReference type="SUPFAM" id="SSF109854">
    <property type="entry name" value="DinB/YfiT-like putative metalloenzymes"/>
    <property type="match status" value="1"/>
</dbReference>
<keyword evidence="3" id="KW-1185">Reference proteome</keyword>
<feature type="domain" description="DinB-like" evidence="1">
    <location>
        <begin position="9"/>
        <end position="142"/>
    </location>
</feature>